<name>G2YDY8_BOTF4</name>
<dbReference type="Proteomes" id="UP000008177">
    <property type="component" value="Unplaced contigs"/>
</dbReference>
<reference evidence="2" key="1">
    <citation type="journal article" date="2011" name="PLoS Genet.">
        <title>Genomic analysis of the necrotrophic fungal pathogens Sclerotinia sclerotiorum and Botrytis cinerea.</title>
        <authorList>
            <person name="Amselem J."/>
            <person name="Cuomo C.A."/>
            <person name="van Kan J.A."/>
            <person name="Viaud M."/>
            <person name="Benito E.P."/>
            <person name="Couloux A."/>
            <person name="Coutinho P.M."/>
            <person name="de Vries R.P."/>
            <person name="Dyer P.S."/>
            <person name="Fillinger S."/>
            <person name="Fournier E."/>
            <person name="Gout L."/>
            <person name="Hahn M."/>
            <person name="Kohn L."/>
            <person name="Lapalu N."/>
            <person name="Plummer K.M."/>
            <person name="Pradier J.M."/>
            <person name="Quevillon E."/>
            <person name="Sharon A."/>
            <person name="Simon A."/>
            <person name="ten Have A."/>
            <person name="Tudzynski B."/>
            <person name="Tudzynski P."/>
            <person name="Wincker P."/>
            <person name="Andrew M."/>
            <person name="Anthouard V."/>
            <person name="Beever R.E."/>
            <person name="Beffa R."/>
            <person name="Benoit I."/>
            <person name="Bouzid O."/>
            <person name="Brault B."/>
            <person name="Chen Z."/>
            <person name="Choquer M."/>
            <person name="Collemare J."/>
            <person name="Cotton P."/>
            <person name="Danchin E.G."/>
            <person name="Da Silva C."/>
            <person name="Gautier A."/>
            <person name="Giraud C."/>
            <person name="Giraud T."/>
            <person name="Gonzalez C."/>
            <person name="Grossetete S."/>
            <person name="Guldener U."/>
            <person name="Henrissat B."/>
            <person name="Howlett B.J."/>
            <person name="Kodira C."/>
            <person name="Kretschmer M."/>
            <person name="Lappartient A."/>
            <person name="Leroch M."/>
            <person name="Levis C."/>
            <person name="Mauceli E."/>
            <person name="Neuveglise C."/>
            <person name="Oeser B."/>
            <person name="Pearson M."/>
            <person name="Poulain J."/>
            <person name="Poussereau N."/>
            <person name="Quesneville H."/>
            <person name="Rascle C."/>
            <person name="Schumacher J."/>
            <person name="Segurens B."/>
            <person name="Sexton A."/>
            <person name="Silva E."/>
            <person name="Sirven C."/>
            <person name="Soanes D.M."/>
            <person name="Talbot N.J."/>
            <person name="Templeton M."/>
            <person name="Yandava C."/>
            <person name="Yarden O."/>
            <person name="Zeng Q."/>
            <person name="Rollins J.A."/>
            <person name="Lebrun M.H."/>
            <person name="Dickman M."/>
        </authorList>
    </citation>
    <scope>NUCLEOTIDE SEQUENCE [LARGE SCALE GENOMIC DNA]</scope>
    <source>
        <strain evidence="2">T4</strain>
    </source>
</reference>
<gene>
    <name evidence="1" type="ORF">BofuT4_P092580.1</name>
</gene>
<organism evidence="1 2">
    <name type="scientific">Botryotinia fuckeliana (strain T4)</name>
    <name type="common">Noble rot fungus</name>
    <name type="synonym">Botrytis cinerea</name>
    <dbReference type="NCBI Taxonomy" id="999810"/>
    <lineage>
        <taxon>Eukaryota</taxon>
        <taxon>Fungi</taxon>
        <taxon>Dikarya</taxon>
        <taxon>Ascomycota</taxon>
        <taxon>Pezizomycotina</taxon>
        <taxon>Leotiomycetes</taxon>
        <taxon>Helotiales</taxon>
        <taxon>Sclerotiniaceae</taxon>
        <taxon>Botrytis</taxon>
    </lineage>
</organism>
<sequence length="35" mass="4187">MSAYATMLHFPRKPSMYLIFEWVPRNFGRGAKLNR</sequence>
<dbReference type="AlphaFoldDB" id="G2YDY8"/>
<accession>G2YDY8</accession>
<evidence type="ECO:0000313" key="1">
    <source>
        <dbReference type="EMBL" id="CCD49986.1"/>
    </source>
</evidence>
<protein>
    <submittedName>
        <fullName evidence="1">Uncharacterized protein</fullName>
    </submittedName>
</protein>
<dbReference type="EMBL" id="FQ790322">
    <property type="protein sequence ID" value="CCD49986.1"/>
    <property type="molecule type" value="Genomic_DNA"/>
</dbReference>
<dbReference type="InParanoid" id="G2YDY8"/>
<evidence type="ECO:0000313" key="2">
    <source>
        <dbReference type="Proteomes" id="UP000008177"/>
    </source>
</evidence>
<proteinExistence type="predicted"/>
<dbReference type="HOGENOM" id="CLU_3368385_0_0_1"/>